<gene>
    <name evidence="4" type="ORF">DW099_11015</name>
</gene>
<evidence type="ECO:0000256" key="1">
    <source>
        <dbReference type="ARBA" id="ARBA00007137"/>
    </source>
</evidence>
<evidence type="ECO:0000256" key="2">
    <source>
        <dbReference type="ARBA" id="ARBA00022603"/>
    </source>
</evidence>
<dbReference type="GO" id="GO:0015948">
    <property type="term" value="P:methanogenesis"/>
    <property type="evidence" value="ECO:0007669"/>
    <property type="project" value="InterPro"/>
</dbReference>
<evidence type="ECO:0000313" key="5">
    <source>
        <dbReference type="Proteomes" id="UP000284841"/>
    </source>
</evidence>
<comment type="similarity">
    <text evidence="1">Belongs to the trimethylamine methyltransferase family.</text>
</comment>
<name>A0A415E0U2_9FIRM</name>
<keyword evidence="2" id="KW-0489">Methyltransferase</keyword>
<evidence type="ECO:0008006" key="6">
    <source>
        <dbReference type="Google" id="ProtNLM"/>
    </source>
</evidence>
<proteinExistence type="inferred from homology"/>
<sequence>MLVTEKRTREDFQKAGCSVREERIYIPHYLVEETIKYTPRKFSMYDSYGKRFLSVGGEETSFGPGGFKAPYLDWRDGQVKDSDYQGLADEAKIVEMTDEIGWMKTSVQPVEKPACVQDLWMAKGGFVYSRKPLHTSPFGQLGAQGLIEMAAEIMGGADVLREKPHLMFNMCTLSPLTMRKDMSEAVREAAAYGVPCFFTSGPMAGATAPVTLAGELTQAWAEILGHNTYLQICKPGSPAVFASWSRIFDMKNATCTVGTPEYALMRQAITQLGKRIEVPTGGGGFLTDSNTLDMQCGWEKFMNGLGDMRANQNLIYGLGLISQMNIFSLESMVIDCEMIGVIQRLLQGIKVDPSHLAYDEIAAHKVDGRFLSSKHTKANYVSEVYWPKFSDRRTYGTWEKDERNNDIRKRVRIKIEEMLNQYSYSLGLEKEAELDRIITKYEAFHL</sequence>
<dbReference type="InterPro" id="IPR010426">
    <property type="entry name" value="MTTB_MeTrfase"/>
</dbReference>
<protein>
    <recommendedName>
        <fullName evidence="6">Trimethylamine methyltransferase</fullName>
    </recommendedName>
</protein>
<evidence type="ECO:0000313" key="4">
    <source>
        <dbReference type="EMBL" id="RHJ87224.1"/>
    </source>
</evidence>
<comment type="caution">
    <text evidence="4">The sequence shown here is derived from an EMBL/GenBank/DDBJ whole genome shotgun (WGS) entry which is preliminary data.</text>
</comment>
<dbReference type="InterPro" id="IPR038601">
    <property type="entry name" value="MttB-like_sf"/>
</dbReference>
<dbReference type="Gene3D" id="3.20.20.480">
    <property type="entry name" value="Trimethylamine methyltransferase-like"/>
    <property type="match status" value="1"/>
</dbReference>
<evidence type="ECO:0000256" key="3">
    <source>
        <dbReference type="ARBA" id="ARBA00022679"/>
    </source>
</evidence>
<organism evidence="4 5">
    <name type="scientific">Emergencia timonensis</name>
    <dbReference type="NCBI Taxonomy" id="1776384"/>
    <lineage>
        <taxon>Bacteria</taxon>
        <taxon>Bacillati</taxon>
        <taxon>Bacillota</taxon>
        <taxon>Clostridia</taxon>
        <taxon>Peptostreptococcales</taxon>
        <taxon>Anaerovoracaceae</taxon>
        <taxon>Emergencia</taxon>
    </lineage>
</organism>
<reference evidence="4 5" key="1">
    <citation type="submission" date="2018-08" db="EMBL/GenBank/DDBJ databases">
        <title>A genome reference for cultivated species of the human gut microbiota.</title>
        <authorList>
            <person name="Zou Y."/>
            <person name="Xue W."/>
            <person name="Luo G."/>
        </authorList>
    </citation>
    <scope>NUCLEOTIDE SEQUENCE [LARGE SCALE GENOMIC DNA]</scope>
    <source>
        <strain evidence="4 5">AM07-24</strain>
    </source>
</reference>
<dbReference type="EMBL" id="QRMS01000003">
    <property type="protein sequence ID" value="RHJ87224.1"/>
    <property type="molecule type" value="Genomic_DNA"/>
</dbReference>
<dbReference type="Proteomes" id="UP000284841">
    <property type="component" value="Unassembled WGS sequence"/>
</dbReference>
<keyword evidence="5" id="KW-1185">Reference proteome</keyword>
<dbReference type="GO" id="GO:0008168">
    <property type="term" value="F:methyltransferase activity"/>
    <property type="evidence" value="ECO:0007669"/>
    <property type="project" value="UniProtKB-KW"/>
</dbReference>
<dbReference type="STRING" id="1776384.GCA_900086585_00691"/>
<dbReference type="AlphaFoldDB" id="A0A415E0U2"/>
<dbReference type="Pfam" id="PF06253">
    <property type="entry name" value="MTTB"/>
    <property type="match status" value="1"/>
</dbReference>
<dbReference type="GO" id="GO:0032259">
    <property type="term" value="P:methylation"/>
    <property type="evidence" value="ECO:0007669"/>
    <property type="project" value="UniProtKB-KW"/>
</dbReference>
<dbReference type="OrthoDB" id="5418352at2"/>
<accession>A0A415E0U2</accession>
<keyword evidence="3" id="KW-0808">Transferase</keyword>